<evidence type="ECO:0000256" key="1">
    <source>
        <dbReference type="SAM" id="MobiDB-lite"/>
    </source>
</evidence>
<organism evidence="2 3">
    <name type="scientific">Corynebacterium accolens</name>
    <dbReference type="NCBI Taxonomy" id="38284"/>
    <lineage>
        <taxon>Bacteria</taxon>
        <taxon>Bacillati</taxon>
        <taxon>Actinomycetota</taxon>
        <taxon>Actinomycetes</taxon>
        <taxon>Mycobacteriales</taxon>
        <taxon>Corynebacteriaceae</taxon>
        <taxon>Corynebacterium</taxon>
    </lineage>
</organism>
<keyword evidence="3" id="KW-1185">Reference proteome</keyword>
<evidence type="ECO:0000313" key="2">
    <source>
        <dbReference type="EMBL" id="MDK4247762.1"/>
    </source>
</evidence>
<dbReference type="Proteomes" id="UP001239414">
    <property type="component" value="Unassembled WGS sequence"/>
</dbReference>
<evidence type="ECO:0000313" key="3">
    <source>
        <dbReference type="Proteomes" id="UP001239414"/>
    </source>
</evidence>
<proteinExistence type="predicted"/>
<dbReference type="RefSeq" id="WP_284612662.1">
    <property type="nucleotide sequence ID" value="NZ_JASNUO010000006.1"/>
</dbReference>
<gene>
    <name evidence="2" type="ORF">QPX34_06950</name>
</gene>
<dbReference type="EMBL" id="JASNUO010000006">
    <property type="protein sequence ID" value="MDK4247762.1"/>
    <property type="molecule type" value="Genomic_DNA"/>
</dbReference>
<comment type="caution">
    <text evidence="2">The sequence shown here is derived from an EMBL/GenBank/DDBJ whole genome shotgun (WGS) entry which is preliminary data.</text>
</comment>
<protein>
    <submittedName>
        <fullName evidence="2">Uncharacterized protein</fullName>
    </submittedName>
</protein>
<accession>A0ABT7FQR4</accession>
<feature type="region of interest" description="Disordered" evidence="1">
    <location>
        <begin position="66"/>
        <end position="125"/>
    </location>
</feature>
<reference evidence="2 3" key="1">
    <citation type="submission" date="2023-05" db="EMBL/GenBank/DDBJ databases">
        <title>Metabolic capabilities are highly conserved among human nasal-associated Corynebacterium species in pangenomic analyses.</title>
        <authorList>
            <person name="Tran T.H."/>
            <person name="Roberts A.Q."/>
            <person name="Escapa I.F."/>
            <person name="Gao W."/>
            <person name="Conlan S."/>
            <person name="Kong H."/>
            <person name="Segre J.A."/>
            <person name="Kelly M.S."/>
            <person name="Lemon K.P."/>
        </authorList>
    </citation>
    <scope>NUCLEOTIDE SEQUENCE [LARGE SCALE GENOMIC DNA]</scope>
    <source>
        <strain evidence="2 3">KPL3802</strain>
    </source>
</reference>
<sequence length="125" mass="13624">MGLRLRWIGDGTDRMSWRDLIALVHHPLPDSSLSVQVTGGDSQWGLQEHLQALIFDAVQGIIWQNGGGKGAKPKPFPRPGDTTTSAHSPEVAEGPQGNPFSDDESGVFRGEPTPLNELNEWLGWT</sequence>
<name>A0ABT7FQR4_9CORY</name>